<accession>A0A239FSC5</accession>
<name>A0A239FSC5_9ACTN</name>
<keyword evidence="2" id="KW-1185">Reference proteome</keyword>
<evidence type="ECO:0000313" key="2">
    <source>
        <dbReference type="Proteomes" id="UP000198415"/>
    </source>
</evidence>
<sequence length="408" mass="44156">MPFHAYGPSVDDEALLDALRRGDDRPQELDEPFWRAPYSFLTSALYCGGRLTPATVEGMRFFIRTIGEPGFGGDDPTLRHAALWFLREVAGVALAGFDRAAASRRNEPEVRAWLAAYLLVPRSILEWTAADSPGQVLLAAARTDCFDLLPEAFAAVEPLLAASSPRLRLHAASAAAMLSHHPDLVVHRPRLLEYHVAECASDDPYHRASMLLGVGELDGAPRAWLRDPHPGVRVCAALAPALADDPEATAVLLAEVTRNPAVLDMQAFEGMMALTALPHAAAVLAEQLCRRIGDVDRLVPAAVASVPYGATRLSVGEEQLLEAVLCEPYLRAVFPDGLPSPAALTAGQRRFAAAIAQHDPVWQRDALAEPPQDRYVASRRALAWEATFARLALPDDRTSWQAAAGLLQ</sequence>
<dbReference type="AlphaFoldDB" id="A0A239FSC5"/>
<dbReference type="OrthoDB" id="3866371at2"/>
<dbReference type="Proteomes" id="UP000198415">
    <property type="component" value="Unassembled WGS sequence"/>
</dbReference>
<protein>
    <submittedName>
        <fullName evidence="1">Uncharacterized protein</fullName>
    </submittedName>
</protein>
<evidence type="ECO:0000313" key="1">
    <source>
        <dbReference type="EMBL" id="SNS59685.1"/>
    </source>
</evidence>
<organism evidence="1 2">
    <name type="scientific">Actinoplanes regularis</name>
    <dbReference type="NCBI Taxonomy" id="52697"/>
    <lineage>
        <taxon>Bacteria</taxon>
        <taxon>Bacillati</taxon>
        <taxon>Actinomycetota</taxon>
        <taxon>Actinomycetes</taxon>
        <taxon>Micromonosporales</taxon>
        <taxon>Micromonosporaceae</taxon>
        <taxon>Actinoplanes</taxon>
    </lineage>
</organism>
<reference evidence="1 2" key="1">
    <citation type="submission" date="2017-06" db="EMBL/GenBank/DDBJ databases">
        <authorList>
            <person name="Kim H.J."/>
            <person name="Triplett B.A."/>
        </authorList>
    </citation>
    <scope>NUCLEOTIDE SEQUENCE [LARGE SCALE GENOMIC DNA]</scope>
    <source>
        <strain evidence="1 2">DSM 43151</strain>
    </source>
</reference>
<dbReference type="RefSeq" id="WP_089297430.1">
    <property type="nucleotide sequence ID" value="NZ_BOMU01000086.1"/>
</dbReference>
<dbReference type="EMBL" id="FZNR01000019">
    <property type="protein sequence ID" value="SNS59685.1"/>
    <property type="molecule type" value="Genomic_DNA"/>
</dbReference>
<gene>
    <name evidence="1" type="ORF">SAMN06264365_11926</name>
</gene>
<proteinExistence type="predicted"/>